<proteinExistence type="predicted"/>
<evidence type="ECO:0000256" key="1">
    <source>
        <dbReference type="SAM" id="SignalP"/>
    </source>
</evidence>
<comment type="caution">
    <text evidence="2">The sequence shown here is derived from an EMBL/GenBank/DDBJ whole genome shotgun (WGS) entry which is preliminary data.</text>
</comment>
<dbReference type="EMBL" id="AWGJ01000007">
    <property type="protein sequence ID" value="ODN77377.1"/>
    <property type="molecule type" value="Genomic_DNA"/>
</dbReference>
<reference evidence="2 3" key="1">
    <citation type="submission" date="2016-06" db="EMBL/GenBank/DDBJ databases">
        <title>Evolution of pathogenesis and genome organization in the Tremellales.</title>
        <authorList>
            <person name="Cuomo C."/>
            <person name="Litvintseva A."/>
            <person name="Heitman J."/>
            <person name="Chen Y."/>
            <person name="Sun S."/>
            <person name="Springer D."/>
            <person name="Dromer F."/>
            <person name="Young S."/>
            <person name="Zeng Q."/>
            <person name="Chapman S."/>
            <person name="Gujja S."/>
            <person name="Saif S."/>
            <person name="Birren B."/>
        </authorList>
    </citation>
    <scope>NUCLEOTIDE SEQUENCE [LARGE SCALE GENOMIC DNA]</scope>
    <source>
        <strain evidence="2 3">CBS 6039</strain>
    </source>
</reference>
<feature type="signal peptide" evidence="1">
    <location>
        <begin position="1"/>
        <end position="20"/>
    </location>
</feature>
<keyword evidence="3" id="KW-1185">Reference proteome</keyword>
<gene>
    <name evidence="2" type="ORF">L202_04565</name>
</gene>
<dbReference type="Proteomes" id="UP000094065">
    <property type="component" value="Unassembled WGS sequence"/>
</dbReference>
<sequence length="197" mass="21711">MNINLKSVLGLLFLATASFAAYAYITAPTAQLAVNVNTMADHTVIVQFKKTSSSEDRKKAISELTSKGAKIVSDENADSKSMPYQLGKGNTNQSTVFPFITVSYPKDDFSSLESSFGGGSHDVVQHIGESIIPPSFFSLPFRSFQMDWWRAKRVEGRNADAVLWQSLTSKSTPSRWIYTPCTHTHDVLGESCIVMTE</sequence>
<name>A0A1E3HLZ8_9TREE</name>
<dbReference type="OrthoDB" id="2568684at2759"/>
<protein>
    <recommendedName>
        <fullName evidence="4">Inhibitor I9 domain-containing protein</fullName>
    </recommendedName>
</protein>
<feature type="non-terminal residue" evidence="2">
    <location>
        <position position="1"/>
    </location>
</feature>
<accession>A0A1E3HLZ8</accession>
<dbReference type="GeneID" id="30155874"/>
<evidence type="ECO:0000313" key="2">
    <source>
        <dbReference type="EMBL" id="ODN77377.1"/>
    </source>
</evidence>
<keyword evidence="1" id="KW-0732">Signal</keyword>
<dbReference type="RefSeq" id="XP_018992613.1">
    <property type="nucleotide sequence ID" value="XM_019138670.1"/>
</dbReference>
<evidence type="ECO:0000313" key="3">
    <source>
        <dbReference type="Proteomes" id="UP000094065"/>
    </source>
</evidence>
<feature type="chain" id="PRO_5009129227" description="Inhibitor I9 domain-containing protein" evidence="1">
    <location>
        <begin position="21"/>
        <end position="197"/>
    </location>
</feature>
<dbReference type="AlphaFoldDB" id="A0A1E3HLZ8"/>
<organism evidence="2 3">
    <name type="scientific">Cryptococcus amylolentus CBS 6039</name>
    <dbReference type="NCBI Taxonomy" id="1295533"/>
    <lineage>
        <taxon>Eukaryota</taxon>
        <taxon>Fungi</taxon>
        <taxon>Dikarya</taxon>
        <taxon>Basidiomycota</taxon>
        <taxon>Agaricomycotina</taxon>
        <taxon>Tremellomycetes</taxon>
        <taxon>Tremellales</taxon>
        <taxon>Cryptococcaceae</taxon>
        <taxon>Cryptococcus</taxon>
    </lineage>
</organism>
<evidence type="ECO:0008006" key="4">
    <source>
        <dbReference type="Google" id="ProtNLM"/>
    </source>
</evidence>